<organism evidence="1 2">
    <name type="scientific">Candidatus Nitrosomaritimum aestuariumsis</name>
    <dbReference type="NCBI Taxonomy" id="3342354"/>
    <lineage>
        <taxon>Archaea</taxon>
        <taxon>Nitrososphaerota</taxon>
        <taxon>Nitrososphaeria</taxon>
        <taxon>Nitrosopumilales</taxon>
        <taxon>Nitrosopumilaceae</taxon>
        <taxon>Candidatus Nitrosomaritimum</taxon>
    </lineage>
</organism>
<reference evidence="1 2" key="1">
    <citation type="journal article" date="2020" name="Appl. Environ. Microbiol.">
        <title>Genomic Characteristics of a Novel Species of Ammonia-Oxidizing Archaea from the Jiulong River Estuary.</title>
        <authorList>
            <person name="Zou D."/>
            <person name="Wan R."/>
            <person name="Han L."/>
            <person name="Xu M.N."/>
            <person name="Liu Y."/>
            <person name="Liu H."/>
            <person name="Kao S.J."/>
            <person name="Li M."/>
        </authorList>
    </citation>
    <scope>NUCLEOTIDE SEQUENCE [LARGE SCALE GENOMIC DNA]</scope>
    <source>
        <strain evidence="1">W1bin1</strain>
    </source>
</reference>
<name>A0AC60W0C8_9ARCH</name>
<gene>
    <name evidence="1" type="ORF">H2B03_08470</name>
</gene>
<protein>
    <submittedName>
        <fullName evidence="1">Peptidase</fullName>
    </submittedName>
</protein>
<feature type="non-terminal residue" evidence="1">
    <location>
        <position position="1"/>
    </location>
</feature>
<proteinExistence type="predicted"/>
<accession>A0AC60W0C8</accession>
<comment type="caution">
    <text evidence="1">The sequence shown here is derived from an EMBL/GenBank/DDBJ whole genome shotgun (WGS) entry which is preliminary data.</text>
</comment>
<evidence type="ECO:0000313" key="2">
    <source>
        <dbReference type="Proteomes" id="UP000559653"/>
    </source>
</evidence>
<dbReference type="EMBL" id="JACEMZ010000086">
    <property type="protein sequence ID" value="MBA4453177.1"/>
    <property type="molecule type" value="Genomic_DNA"/>
</dbReference>
<sequence length="385" mass="41201">GPDQTVSQNVFVNLVGSGTDPEDSNLKFQWSQKSGSEVTLYQRTLEEVYFVSPFIEGDSEALTFELKVTDSDGNFDTDEATVTVTKQNYPPKANAGPDRRVISETNVTITGIGIDPDGDELTYAWKQLSGDGVTFDESSAVISFTAPQVSSGDTKRVILQLTVTDTLGQSDSDRVTLIVVPANNKPTVDAGPDQVIDESTIGSVFCTAFDVENDPLTYNWTSSSSDLIIHNPSSAGTTFTAPSVVDSKQVQLTCSVSDGTFTVSDSLTVTVQSTLSLPIIADAGPDQIVNEKVKVNLDGSGSYDQENQSLSYMWTQTSGEDVVLASSSSEMASFMSPTVANNEVKVLVFELRVYDDNGREAFDTVIITVDPVNAPPTAEASAIQE</sequence>
<dbReference type="Proteomes" id="UP000559653">
    <property type="component" value="Unassembled WGS sequence"/>
</dbReference>
<evidence type="ECO:0000313" key="1">
    <source>
        <dbReference type="EMBL" id="MBA4453177.1"/>
    </source>
</evidence>